<organism evidence="2 3">
    <name type="scientific">Datura stramonium</name>
    <name type="common">Jimsonweed</name>
    <name type="synonym">Common thornapple</name>
    <dbReference type="NCBI Taxonomy" id="4076"/>
    <lineage>
        <taxon>Eukaryota</taxon>
        <taxon>Viridiplantae</taxon>
        <taxon>Streptophyta</taxon>
        <taxon>Embryophyta</taxon>
        <taxon>Tracheophyta</taxon>
        <taxon>Spermatophyta</taxon>
        <taxon>Magnoliopsida</taxon>
        <taxon>eudicotyledons</taxon>
        <taxon>Gunneridae</taxon>
        <taxon>Pentapetalae</taxon>
        <taxon>asterids</taxon>
        <taxon>lamiids</taxon>
        <taxon>Solanales</taxon>
        <taxon>Solanaceae</taxon>
        <taxon>Solanoideae</taxon>
        <taxon>Datureae</taxon>
        <taxon>Datura</taxon>
    </lineage>
</organism>
<feature type="compositionally biased region" description="Polar residues" evidence="1">
    <location>
        <begin position="101"/>
        <end position="115"/>
    </location>
</feature>
<protein>
    <submittedName>
        <fullName evidence="2">Uncharacterized protein</fullName>
    </submittedName>
</protein>
<proteinExistence type="predicted"/>
<dbReference type="EMBL" id="JACEIK010000134">
    <property type="protein sequence ID" value="MCD7450501.1"/>
    <property type="molecule type" value="Genomic_DNA"/>
</dbReference>
<reference evidence="2 3" key="1">
    <citation type="journal article" date="2021" name="BMC Genomics">
        <title>Datura genome reveals duplications of psychoactive alkaloid biosynthetic genes and high mutation rate following tissue culture.</title>
        <authorList>
            <person name="Rajewski A."/>
            <person name="Carter-House D."/>
            <person name="Stajich J."/>
            <person name="Litt A."/>
        </authorList>
    </citation>
    <scope>NUCLEOTIDE SEQUENCE [LARGE SCALE GENOMIC DNA]</scope>
    <source>
        <strain evidence="2">AR-01</strain>
    </source>
</reference>
<name>A0ABS8RUQ0_DATST</name>
<gene>
    <name evidence="2" type="ORF">HAX54_006703</name>
</gene>
<sequence>MADALKNGQEKTNRRRKLKRKIVIEDEVQLENVDPKEDEGGKSSDEELLVRVKRGKTVSETSSGKGTRLPKRFPTKKITSSSKRRPGKLIYENVLEKSVNPTKSKPTLQKASVAQTEGPGPMNVVYQENEELNAKVGNLT</sequence>
<evidence type="ECO:0000256" key="1">
    <source>
        <dbReference type="SAM" id="MobiDB-lite"/>
    </source>
</evidence>
<dbReference type="Proteomes" id="UP000823775">
    <property type="component" value="Unassembled WGS sequence"/>
</dbReference>
<accession>A0ABS8RUQ0</accession>
<feature type="region of interest" description="Disordered" evidence="1">
    <location>
        <begin position="101"/>
        <end position="123"/>
    </location>
</feature>
<evidence type="ECO:0000313" key="2">
    <source>
        <dbReference type="EMBL" id="MCD7450501.1"/>
    </source>
</evidence>
<evidence type="ECO:0000313" key="3">
    <source>
        <dbReference type="Proteomes" id="UP000823775"/>
    </source>
</evidence>
<feature type="region of interest" description="Disordered" evidence="1">
    <location>
        <begin position="54"/>
        <end position="85"/>
    </location>
</feature>
<comment type="caution">
    <text evidence="2">The sequence shown here is derived from an EMBL/GenBank/DDBJ whole genome shotgun (WGS) entry which is preliminary data.</text>
</comment>
<keyword evidence="3" id="KW-1185">Reference proteome</keyword>